<dbReference type="SUPFAM" id="SSF141868">
    <property type="entry name" value="EAL domain-like"/>
    <property type="match status" value="1"/>
</dbReference>
<reference evidence="7 8" key="2">
    <citation type="journal article" date="2012" name="Int. J. Syst. Evol. Microbiol.">
        <title>Magnetococcus marinus gen. nov., sp. nov., a marine, magnetotactic bacterium that represents a novel lineage (Magnetococcaceae fam. nov.; Magnetococcales ord. nov.) at the base of the Alphaproteobacteria.</title>
        <authorList>
            <person name="Bazylinski D.A."/>
            <person name="Williams T.J."/>
            <person name="Lefevre C.T."/>
            <person name="Berg R.J."/>
            <person name="Zhang C.L."/>
            <person name="Bowser S.S."/>
            <person name="Dean A.J."/>
            <person name="Beveridge T.J."/>
        </authorList>
    </citation>
    <scope>NUCLEOTIDE SEQUENCE [LARGE SCALE GENOMIC DNA]</scope>
    <source>
        <strain evidence="8">ATCC BAA-1437 / JCM 17883 / MC-1</strain>
    </source>
</reference>
<evidence type="ECO:0000256" key="1">
    <source>
        <dbReference type="ARBA" id="ARBA00051114"/>
    </source>
</evidence>
<dbReference type="Proteomes" id="UP000002586">
    <property type="component" value="Chromosome"/>
</dbReference>
<dbReference type="PROSITE" id="PS50112">
    <property type="entry name" value="PAS"/>
    <property type="match status" value="2"/>
</dbReference>
<dbReference type="Pfam" id="PF00989">
    <property type="entry name" value="PAS"/>
    <property type="match status" value="1"/>
</dbReference>
<dbReference type="InterPro" id="IPR013767">
    <property type="entry name" value="PAS_fold"/>
</dbReference>
<comment type="catalytic activity">
    <reaction evidence="1">
        <text>3',3'-c-di-GMP + H2O = 5'-phosphoguanylyl(3'-&gt;5')guanosine + H(+)</text>
        <dbReference type="Rhea" id="RHEA:24902"/>
        <dbReference type="ChEBI" id="CHEBI:15377"/>
        <dbReference type="ChEBI" id="CHEBI:15378"/>
        <dbReference type="ChEBI" id="CHEBI:58754"/>
        <dbReference type="ChEBI" id="CHEBI:58805"/>
        <dbReference type="EC" id="3.1.4.52"/>
    </reaction>
    <physiologicalReaction direction="left-to-right" evidence="1">
        <dbReference type="Rhea" id="RHEA:24903"/>
    </physiologicalReaction>
</comment>
<dbReference type="FunFam" id="3.30.70.270:FF:000001">
    <property type="entry name" value="Diguanylate cyclase domain protein"/>
    <property type="match status" value="1"/>
</dbReference>
<dbReference type="InterPro" id="IPR043128">
    <property type="entry name" value="Rev_trsase/Diguanyl_cyclase"/>
</dbReference>
<dbReference type="InterPro" id="IPR035919">
    <property type="entry name" value="EAL_sf"/>
</dbReference>
<dbReference type="FunFam" id="3.20.20.450:FF:000001">
    <property type="entry name" value="Cyclic di-GMP phosphodiesterase yahA"/>
    <property type="match status" value="1"/>
</dbReference>
<dbReference type="SMART" id="SM00052">
    <property type="entry name" value="EAL"/>
    <property type="match status" value="1"/>
</dbReference>
<evidence type="ECO:0000259" key="5">
    <source>
        <dbReference type="PROSITE" id="PS50883"/>
    </source>
</evidence>
<dbReference type="eggNOG" id="COG5001">
    <property type="taxonomic scope" value="Bacteria"/>
</dbReference>
<dbReference type="InterPro" id="IPR029787">
    <property type="entry name" value="Nucleotide_cyclase"/>
</dbReference>
<dbReference type="GO" id="GO:0071732">
    <property type="term" value="P:cellular response to nitric oxide"/>
    <property type="evidence" value="ECO:0007669"/>
    <property type="project" value="UniProtKB-ARBA"/>
</dbReference>
<dbReference type="Pfam" id="PF00563">
    <property type="entry name" value="EAL"/>
    <property type="match status" value="1"/>
</dbReference>
<feature type="domain" description="PAS" evidence="3">
    <location>
        <begin position="264"/>
        <end position="302"/>
    </location>
</feature>
<evidence type="ECO:0000259" key="3">
    <source>
        <dbReference type="PROSITE" id="PS50112"/>
    </source>
</evidence>
<feature type="domain" description="EAL" evidence="5">
    <location>
        <begin position="557"/>
        <end position="811"/>
    </location>
</feature>
<feature type="domain" description="PAC" evidence="4">
    <location>
        <begin position="330"/>
        <end position="382"/>
    </location>
</feature>
<gene>
    <name evidence="7" type="ordered locus">Mmc1_3395</name>
</gene>
<dbReference type="PROSITE" id="PS50113">
    <property type="entry name" value="PAC"/>
    <property type="match status" value="1"/>
</dbReference>
<dbReference type="NCBIfam" id="TIGR00254">
    <property type="entry name" value="GGDEF"/>
    <property type="match status" value="1"/>
</dbReference>
<dbReference type="InterPro" id="IPR000160">
    <property type="entry name" value="GGDEF_dom"/>
</dbReference>
<dbReference type="Gene3D" id="3.30.450.20">
    <property type="entry name" value="PAS domain"/>
    <property type="match status" value="2"/>
</dbReference>
<dbReference type="InterPro" id="IPR052155">
    <property type="entry name" value="Biofilm_reg_signaling"/>
</dbReference>
<dbReference type="CDD" id="cd00130">
    <property type="entry name" value="PAS"/>
    <property type="match status" value="2"/>
</dbReference>
<dbReference type="GO" id="GO:0071111">
    <property type="term" value="F:cyclic-guanylate-specific phosphodiesterase activity"/>
    <property type="evidence" value="ECO:0007669"/>
    <property type="project" value="UniProtKB-EC"/>
</dbReference>
<dbReference type="SUPFAM" id="SSF55073">
    <property type="entry name" value="Nucleotide cyclase"/>
    <property type="match status" value="1"/>
</dbReference>
<dbReference type="NCBIfam" id="TIGR00229">
    <property type="entry name" value="sensory_box"/>
    <property type="match status" value="2"/>
</dbReference>
<dbReference type="EMBL" id="CP000471">
    <property type="protein sequence ID" value="ABK45881.1"/>
    <property type="molecule type" value="Genomic_DNA"/>
</dbReference>
<dbReference type="RefSeq" id="WP_011714938.1">
    <property type="nucleotide sequence ID" value="NC_008576.1"/>
</dbReference>
<dbReference type="PANTHER" id="PTHR44757">
    <property type="entry name" value="DIGUANYLATE CYCLASE DGCP"/>
    <property type="match status" value="1"/>
</dbReference>
<dbReference type="InterPro" id="IPR000700">
    <property type="entry name" value="PAS-assoc_C"/>
</dbReference>
<dbReference type="CDD" id="cd01948">
    <property type="entry name" value="EAL"/>
    <property type="match status" value="1"/>
</dbReference>
<dbReference type="Pfam" id="PF00990">
    <property type="entry name" value="GGDEF"/>
    <property type="match status" value="1"/>
</dbReference>
<dbReference type="HOGENOM" id="CLU_000445_70_20_5"/>
<dbReference type="CDD" id="cd01949">
    <property type="entry name" value="GGDEF"/>
    <property type="match status" value="1"/>
</dbReference>
<feature type="domain" description="PAS" evidence="3">
    <location>
        <begin position="70"/>
        <end position="140"/>
    </location>
</feature>
<dbReference type="InterPro" id="IPR000014">
    <property type="entry name" value="PAS"/>
</dbReference>
<sequence length="834" mass="94475">MDDHNKSELRKRAEELMLRQEQIHTKWDRDNVNALIHDLNVHQIELEIQNQELRESQLRLEKAKQVQESALARFEALFNSAPEGFILIDVSGMVLECNHTTLEMLGCKREDLIRKPFSAFVHIEDQPKFYASYPSFFKSTYPKPIEIRLIHKGSAFKHKDHSFIAELTGCSTLKQDLFKDLYHDNPFILVSIYNINAHKLLERELADAKQAAELANHALLESHDKLEATVAQRTAALKTSNEQLKQQMIEREQAQHRLRLTAGVFENTSEAIIITDAANRVMEVNPAFVRITGYPADEVIGRDPGFMKSHRHTHEFYAEMWKKIWQTGQWQGEIWDRRHNGEIYPKWLTINAVYDERGHLVNCIGIFSDISRLKATEERLEQLAFFDCLTKLPNRAHFQSRLDHALTAANRRQNKVGLIFIDLDHFKHINDSMGHNAGDQLLIEAAKRIQSCVREEDTVARMGGDEFTIILADLTDTAKVMTNVALTILESFTHPIVLEDKKLFIGCSLGMAIYPDDSGNAALLIKHADTAMYRAKESGRNRYSFYTAEMNAQAQSRISLESELRYAIDHKAFELYYQPKVDAHSSEIVGFEALLRWIHPTEGVISPNQFIPIAEESGLIAAIGNQVVEMACQGLQRINRCTPKPLPVAINLSVRQLRQDNLVNYFSQTLANYGIEAEQLELEVTESFLAKPIEKSAALLQALHQLGYKIAIDDFGTGYSSLSYLKNFPIHTLKIDRSFVMEVAHNQESRTIVQAIISMAHALGYDLVAEGVETAAQVNVLQGLGCGIMQGFHYARPAPLHEILEILSLGSTLAIQAASSLKNPKNTPNEFVSE</sequence>
<dbReference type="OrthoDB" id="7251575at2"/>
<dbReference type="SMART" id="SM00091">
    <property type="entry name" value="PAS"/>
    <property type="match status" value="2"/>
</dbReference>
<proteinExistence type="predicted"/>
<protein>
    <submittedName>
        <fullName evidence="7">Diguanylate cyclase/phosphodiesterase with PAS/PAC sensor(S)</fullName>
    </submittedName>
</protein>
<dbReference type="Gene3D" id="3.30.70.270">
    <property type="match status" value="1"/>
</dbReference>
<evidence type="ECO:0000256" key="2">
    <source>
        <dbReference type="SAM" id="Coils"/>
    </source>
</evidence>
<dbReference type="KEGG" id="mgm:Mmc1_3395"/>
<dbReference type="InterPro" id="IPR001633">
    <property type="entry name" value="EAL_dom"/>
</dbReference>
<dbReference type="AlphaFoldDB" id="A0LD38"/>
<keyword evidence="2" id="KW-0175">Coiled coil</keyword>
<evidence type="ECO:0000313" key="8">
    <source>
        <dbReference type="Proteomes" id="UP000002586"/>
    </source>
</evidence>
<organism evidence="7 8">
    <name type="scientific">Magnetococcus marinus (strain ATCC BAA-1437 / JCM 17883 / MC-1)</name>
    <dbReference type="NCBI Taxonomy" id="156889"/>
    <lineage>
        <taxon>Bacteria</taxon>
        <taxon>Pseudomonadati</taxon>
        <taxon>Pseudomonadota</taxon>
        <taxon>Magnetococcia</taxon>
        <taxon>Magnetococcales</taxon>
        <taxon>Magnetococcaceae</taxon>
        <taxon>Magnetococcus</taxon>
    </lineage>
</organism>
<keyword evidence="8" id="KW-1185">Reference proteome</keyword>
<evidence type="ECO:0000313" key="7">
    <source>
        <dbReference type="EMBL" id="ABK45881.1"/>
    </source>
</evidence>
<name>A0LD38_MAGMM</name>
<dbReference type="Pfam" id="PF13426">
    <property type="entry name" value="PAS_9"/>
    <property type="match status" value="1"/>
</dbReference>
<dbReference type="eggNOG" id="COG4191">
    <property type="taxonomic scope" value="Bacteria"/>
</dbReference>
<feature type="coiled-coil region" evidence="2">
    <location>
        <begin position="198"/>
        <end position="257"/>
    </location>
</feature>
<dbReference type="GO" id="GO:0006355">
    <property type="term" value="P:regulation of DNA-templated transcription"/>
    <property type="evidence" value="ECO:0007669"/>
    <property type="project" value="InterPro"/>
</dbReference>
<evidence type="ECO:0000259" key="4">
    <source>
        <dbReference type="PROSITE" id="PS50113"/>
    </source>
</evidence>
<accession>A0LD38</accession>
<dbReference type="Gene3D" id="3.20.20.450">
    <property type="entry name" value="EAL domain"/>
    <property type="match status" value="1"/>
</dbReference>
<dbReference type="InterPro" id="IPR035965">
    <property type="entry name" value="PAS-like_dom_sf"/>
</dbReference>
<dbReference type="PROSITE" id="PS50887">
    <property type="entry name" value="GGDEF"/>
    <property type="match status" value="1"/>
</dbReference>
<dbReference type="STRING" id="156889.Mmc1_3395"/>
<dbReference type="PROSITE" id="PS50883">
    <property type="entry name" value="EAL"/>
    <property type="match status" value="1"/>
</dbReference>
<dbReference type="SMART" id="SM00267">
    <property type="entry name" value="GGDEF"/>
    <property type="match status" value="1"/>
</dbReference>
<reference evidence="8" key="1">
    <citation type="journal article" date="2009" name="Appl. Environ. Microbiol.">
        <title>Complete genome sequence of the chemolithoautotrophic marine magnetotactic coccus strain MC-1.</title>
        <authorList>
            <person name="Schubbe S."/>
            <person name="Williams T.J."/>
            <person name="Xie G."/>
            <person name="Kiss H.E."/>
            <person name="Brettin T.S."/>
            <person name="Martinez D."/>
            <person name="Ross C.A."/>
            <person name="Schuler D."/>
            <person name="Cox B.L."/>
            <person name="Nealson K.H."/>
            <person name="Bazylinski D.A."/>
        </authorList>
    </citation>
    <scope>NUCLEOTIDE SEQUENCE [LARGE SCALE GENOMIC DNA]</scope>
    <source>
        <strain evidence="8">ATCC BAA-1437 / JCM 17883 / MC-1</strain>
    </source>
</reference>
<feature type="domain" description="GGDEF" evidence="6">
    <location>
        <begin position="414"/>
        <end position="548"/>
    </location>
</feature>
<dbReference type="SUPFAM" id="SSF55785">
    <property type="entry name" value="PYP-like sensor domain (PAS domain)"/>
    <property type="match status" value="2"/>
</dbReference>
<evidence type="ECO:0000259" key="6">
    <source>
        <dbReference type="PROSITE" id="PS50887"/>
    </source>
</evidence>
<dbReference type="PANTHER" id="PTHR44757:SF2">
    <property type="entry name" value="BIOFILM ARCHITECTURE MAINTENANCE PROTEIN MBAA"/>
    <property type="match status" value="1"/>
</dbReference>
<feature type="coiled-coil region" evidence="2">
    <location>
        <begin position="39"/>
        <end position="66"/>
    </location>
</feature>